<comment type="subcellular location">
    <subcellularLocation>
        <location evidence="1">Secreted</location>
        <location evidence="1">Cell wall</location>
    </subcellularLocation>
</comment>
<reference evidence="5 6" key="1">
    <citation type="submission" date="2024-03" db="EMBL/GenBank/DDBJ databases">
        <authorList>
            <person name="Martinez-Hernandez J."/>
        </authorList>
    </citation>
    <scope>NUCLEOTIDE SEQUENCE [LARGE SCALE GENOMIC DNA]</scope>
</reference>
<evidence type="ECO:0000313" key="6">
    <source>
        <dbReference type="Proteomes" id="UP001497480"/>
    </source>
</evidence>
<evidence type="ECO:0000259" key="4">
    <source>
        <dbReference type="Pfam" id="PF12708"/>
    </source>
</evidence>
<dbReference type="InterPro" id="IPR024535">
    <property type="entry name" value="RHGA/B-epi-like_pectate_lyase"/>
</dbReference>
<keyword evidence="6" id="KW-1185">Reference proteome</keyword>
<dbReference type="Proteomes" id="UP001497480">
    <property type="component" value="Unassembled WGS sequence"/>
</dbReference>
<proteinExistence type="predicted"/>
<dbReference type="PANTHER" id="PTHR31339">
    <property type="entry name" value="PECTIN LYASE-RELATED"/>
    <property type="match status" value="1"/>
</dbReference>
<evidence type="ECO:0000256" key="2">
    <source>
        <dbReference type="ARBA" id="ARBA00022512"/>
    </source>
</evidence>
<protein>
    <recommendedName>
        <fullName evidence="4">Rhamnogalacturonase A/B/Epimerase-like pectate lyase domain-containing protein</fullName>
    </recommendedName>
</protein>
<dbReference type="SUPFAM" id="SSF51126">
    <property type="entry name" value="Pectin lyase-like"/>
    <property type="match status" value="2"/>
</dbReference>
<feature type="chain" id="PRO_5043628934" description="Rhamnogalacturonase A/B/Epimerase-like pectate lyase domain-containing protein" evidence="3">
    <location>
        <begin position="32"/>
        <end position="772"/>
    </location>
</feature>
<accession>A0AAV1X485</accession>
<feature type="domain" description="Rhamnogalacturonase A/B/Epimerase-like pectate lyase" evidence="4">
    <location>
        <begin position="175"/>
        <end position="218"/>
    </location>
</feature>
<dbReference type="AlphaFoldDB" id="A0AAV1X485"/>
<gene>
    <name evidence="5" type="ORF">LLUT_LOCUS17079</name>
</gene>
<dbReference type="InterPro" id="IPR011050">
    <property type="entry name" value="Pectin_lyase_fold/virulence"/>
</dbReference>
<feature type="signal peptide" evidence="3">
    <location>
        <begin position="1"/>
        <end position="31"/>
    </location>
</feature>
<sequence length="772" mass="83972">MSHTMKLCPKLRNAYVCVISIIVILVSVAECSGVQYEAINCRKHSAVLTDFGAVGDGKTSNTKAFKTAITNLSQYEKDGGALLVVPPGKWLTGSFNLTSHFTLFLQKGAVILATQNESEWPSLPVLPSYGRGRDAPGGRFSSLIFGTNLTDVVITECGALQYEAISCRKHSAVLTDFGAVGDGKTSNTKAFKSAITNLSQHAKDGGALLVVPPGKWLTGSFNLTSHFTLFLQKDAVILGSQVESEWPALSVLPSYGRGRDAPDGRFSSLIFGTNLTDVIITGICISNVLIKVSEENKKLQWNCTDIAGVTSNVIPQPCSLLPEKKGQDCPYPKDNVPIDNVISAFQDESGLLSAPSFCAPDSRCYKIVPQNSHVKVPDDANHILHRSDKPYLPPCHYKALPPSSRDSNNVLNCAISGSSECTNQEKTEQEMWRKDTFGQATEDKLHSNKNTDSKECEEVLLMASVTRNLNSLQSTSNAITKQLDASTKLNMIQEAVAGAALQPNILPEATKNCATECQPVQDLLTNESVNLWQKSVNYIDTSWHFLSVLDDGMHLMESEGYSNFDVGHPEGTSDVVESLNNSIPSSFLSQDGKHLQGVKHTTSINMKQNPSSPGFEIQQDFELNCSGCSLDGQPYSSSELCLPDGDSLIAFDEPFDKALSSPARNRIEPDAFSPISPDNMIVKLIESILKDDSPAPHPDDPKVNHGAGLKDFGHSLYAQQSQTQLCSNQFNSFQLNKIDQAGFSFFSYHSFPTLDSTSGYQQSSYEDFNNGT</sequence>
<evidence type="ECO:0000313" key="5">
    <source>
        <dbReference type="EMBL" id="CAL0316019.1"/>
    </source>
</evidence>
<organism evidence="5 6">
    <name type="scientific">Lupinus luteus</name>
    <name type="common">European yellow lupine</name>
    <dbReference type="NCBI Taxonomy" id="3873"/>
    <lineage>
        <taxon>Eukaryota</taxon>
        <taxon>Viridiplantae</taxon>
        <taxon>Streptophyta</taxon>
        <taxon>Embryophyta</taxon>
        <taxon>Tracheophyta</taxon>
        <taxon>Spermatophyta</taxon>
        <taxon>Magnoliopsida</taxon>
        <taxon>eudicotyledons</taxon>
        <taxon>Gunneridae</taxon>
        <taxon>Pentapetalae</taxon>
        <taxon>rosids</taxon>
        <taxon>fabids</taxon>
        <taxon>Fabales</taxon>
        <taxon>Fabaceae</taxon>
        <taxon>Papilionoideae</taxon>
        <taxon>50 kb inversion clade</taxon>
        <taxon>genistoids sensu lato</taxon>
        <taxon>core genistoids</taxon>
        <taxon>Genisteae</taxon>
        <taxon>Lupinus</taxon>
    </lineage>
</organism>
<evidence type="ECO:0000256" key="1">
    <source>
        <dbReference type="ARBA" id="ARBA00004191"/>
    </source>
</evidence>
<dbReference type="EMBL" id="CAXHTB010000012">
    <property type="protein sequence ID" value="CAL0316019.1"/>
    <property type="molecule type" value="Genomic_DNA"/>
</dbReference>
<dbReference type="Gene3D" id="2.160.20.10">
    <property type="entry name" value="Single-stranded right-handed beta-helix, Pectin lyase-like"/>
    <property type="match status" value="2"/>
</dbReference>
<keyword evidence="2" id="KW-0964">Secreted</keyword>
<keyword evidence="3" id="KW-0732">Signal</keyword>
<evidence type="ECO:0000256" key="3">
    <source>
        <dbReference type="SAM" id="SignalP"/>
    </source>
</evidence>
<name>A0AAV1X485_LUPLU</name>
<dbReference type="Pfam" id="PF12708">
    <property type="entry name" value="Pect-lyase_RHGA_epim"/>
    <property type="match status" value="1"/>
</dbReference>
<dbReference type="PANTHER" id="PTHR31339:SF12">
    <property type="entry name" value="ENDO-POLYGALACTURONASE-LIKE PROTEIN"/>
    <property type="match status" value="1"/>
</dbReference>
<dbReference type="InterPro" id="IPR051801">
    <property type="entry name" value="GH28_Enzymes"/>
</dbReference>
<keyword evidence="2" id="KW-0134">Cell wall</keyword>
<comment type="caution">
    <text evidence="5">The sequence shown here is derived from an EMBL/GenBank/DDBJ whole genome shotgun (WGS) entry which is preliminary data.</text>
</comment>
<dbReference type="InterPro" id="IPR012334">
    <property type="entry name" value="Pectin_lyas_fold"/>
</dbReference>